<protein>
    <submittedName>
        <fullName evidence="2">Uncharacterized protein</fullName>
    </submittedName>
</protein>
<reference evidence="2" key="1">
    <citation type="submission" date="2020-05" db="EMBL/GenBank/DDBJ databases">
        <authorList>
            <person name="Chiriac C."/>
            <person name="Salcher M."/>
            <person name="Ghai R."/>
            <person name="Kavagutti S V."/>
        </authorList>
    </citation>
    <scope>NUCLEOTIDE SEQUENCE</scope>
</reference>
<name>A0A6J5RR29_9CAUD</name>
<evidence type="ECO:0000256" key="1">
    <source>
        <dbReference type="SAM" id="MobiDB-lite"/>
    </source>
</evidence>
<gene>
    <name evidence="2" type="ORF">UFOVP1290_276</name>
</gene>
<organism evidence="2">
    <name type="scientific">uncultured Caudovirales phage</name>
    <dbReference type="NCBI Taxonomy" id="2100421"/>
    <lineage>
        <taxon>Viruses</taxon>
        <taxon>Duplodnaviria</taxon>
        <taxon>Heunggongvirae</taxon>
        <taxon>Uroviricota</taxon>
        <taxon>Caudoviricetes</taxon>
        <taxon>Peduoviridae</taxon>
        <taxon>Maltschvirus</taxon>
        <taxon>Maltschvirus maltsch</taxon>
    </lineage>
</organism>
<feature type="region of interest" description="Disordered" evidence="1">
    <location>
        <begin position="40"/>
        <end position="72"/>
    </location>
</feature>
<dbReference type="EMBL" id="LR797252">
    <property type="protein sequence ID" value="CAB4196756.1"/>
    <property type="molecule type" value="Genomic_DNA"/>
</dbReference>
<evidence type="ECO:0000313" key="2">
    <source>
        <dbReference type="EMBL" id="CAB4196756.1"/>
    </source>
</evidence>
<proteinExistence type="predicted"/>
<sequence>MDIQDFEESLDEILNSKFKISYAKNGKIVIHTELRVNEDGEVVDFDPDEEDEDPEIDSDFEPLEEDDDIDDE</sequence>
<accession>A0A6J5RR29</accession>